<evidence type="ECO:0008006" key="6">
    <source>
        <dbReference type="Google" id="ProtNLM"/>
    </source>
</evidence>
<sequence>MADALRQVPAQYGPARRAFRPRLGAYGRRVLACLPALAVAVAGVLLLFWRRPPGGTGLLVLVLVVLAAAACWSRLRPALAVRTDTHVLRSRTVGFAAAPLDGIEHVVLVEALRRAPDAPRGGATAHLWAAGRGGRRVLALDGPVWDARTLGELAESLGRPCTRVPSATAPELAARWPRLVPWRLRHPRVRSAATAAVLLAVVGLVLWLPWAQQAGA</sequence>
<name>A0A0U2P1Z9_9MICC</name>
<gene>
    <name evidence="2" type="ORF">AS188_15560</name>
    <name evidence="3" type="ORF">KFL01_15080</name>
</gene>
<feature type="transmembrane region" description="Helical" evidence="1">
    <location>
        <begin position="55"/>
        <end position="72"/>
    </location>
</feature>
<keyword evidence="1" id="KW-0472">Membrane</keyword>
<proteinExistence type="predicted"/>
<reference evidence="2 4" key="1">
    <citation type="submission" date="2015-11" db="EMBL/GenBank/DDBJ databases">
        <title>Complete Genome Sequence of Kocuria flava strain HO-9041.</title>
        <authorList>
            <person name="Zhou M."/>
            <person name="Dai J."/>
        </authorList>
    </citation>
    <scope>NUCLEOTIDE SEQUENCE [LARGE SCALE GENOMIC DNA]</scope>
    <source>
        <strain evidence="2 4">HO-9041</strain>
    </source>
</reference>
<accession>A0A0U2P1Z9</accession>
<protein>
    <recommendedName>
        <fullName evidence="6">PH domain-containing protein</fullName>
    </recommendedName>
</protein>
<feature type="transmembrane region" description="Helical" evidence="1">
    <location>
        <begin position="192"/>
        <end position="210"/>
    </location>
</feature>
<dbReference type="RefSeq" id="WP_058859599.1">
    <property type="nucleotide sequence ID" value="NZ_BJZR01000034.1"/>
</dbReference>
<evidence type="ECO:0000313" key="2">
    <source>
        <dbReference type="EMBL" id="ALU40925.1"/>
    </source>
</evidence>
<dbReference type="EMBL" id="CP013254">
    <property type="protein sequence ID" value="ALU40925.1"/>
    <property type="molecule type" value="Genomic_DNA"/>
</dbReference>
<dbReference type="KEGG" id="kfv:AS188_15560"/>
<dbReference type="EMBL" id="BJZR01000034">
    <property type="protein sequence ID" value="GEO92202.1"/>
    <property type="molecule type" value="Genomic_DNA"/>
</dbReference>
<evidence type="ECO:0000256" key="1">
    <source>
        <dbReference type="SAM" id="Phobius"/>
    </source>
</evidence>
<evidence type="ECO:0000313" key="5">
    <source>
        <dbReference type="Proteomes" id="UP000321155"/>
    </source>
</evidence>
<dbReference type="AlphaFoldDB" id="A0A0U2P1Z9"/>
<dbReference type="Proteomes" id="UP000321155">
    <property type="component" value="Unassembled WGS sequence"/>
</dbReference>
<evidence type="ECO:0000313" key="3">
    <source>
        <dbReference type="EMBL" id="GEO92202.1"/>
    </source>
</evidence>
<dbReference type="OrthoDB" id="4878959at2"/>
<keyword evidence="1" id="KW-0812">Transmembrane</keyword>
<feature type="transmembrane region" description="Helical" evidence="1">
    <location>
        <begin position="30"/>
        <end position="49"/>
    </location>
</feature>
<organism evidence="2 4">
    <name type="scientific">Kocuria flava</name>
    <dbReference type="NCBI Taxonomy" id="446860"/>
    <lineage>
        <taxon>Bacteria</taxon>
        <taxon>Bacillati</taxon>
        <taxon>Actinomycetota</taxon>
        <taxon>Actinomycetes</taxon>
        <taxon>Micrococcales</taxon>
        <taxon>Micrococcaceae</taxon>
        <taxon>Kocuria</taxon>
    </lineage>
</organism>
<dbReference type="Proteomes" id="UP000057181">
    <property type="component" value="Chromosome"/>
</dbReference>
<keyword evidence="1" id="KW-1133">Transmembrane helix</keyword>
<reference evidence="3 5" key="2">
    <citation type="submission" date="2019-07" db="EMBL/GenBank/DDBJ databases">
        <title>Whole genome shotgun sequence of Kocuria flava NBRC 107626.</title>
        <authorList>
            <person name="Hosoyama A."/>
            <person name="Uohara A."/>
            <person name="Ohji S."/>
            <person name="Ichikawa N."/>
        </authorList>
    </citation>
    <scope>NUCLEOTIDE SEQUENCE [LARGE SCALE GENOMIC DNA]</scope>
    <source>
        <strain evidence="3 5">NBRC 107626</strain>
    </source>
</reference>
<evidence type="ECO:0000313" key="4">
    <source>
        <dbReference type="Proteomes" id="UP000057181"/>
    </source>
</evidence>
<keyword evidence="5" id="KW-1185">Reference proteome</keyword>